<dbReference type="GO" id="GO:0015254">
    <property type="term" value="F:glycerol channel activity"/>
    <property type="evidence" value="ECO:0007669"/>
    <property type="project" value="TreeGrafter"/>
</dbReference>
<keyword evidence="4 7" id="KW-0812">Transmembrane</keyword>
<evidence type="ECO:0000256" key="5">
    <source>
        <dbReference type="ARBA" id="ARBA00022989"/>
    </source>
</evidence>
<organism evidence="9 10">
    <name type="scientific">Thermus scotoductus</name>
    <dbReference type="NCBI Taxonomy" id="37636"/>
    <lineage>
        <taxon>Bacteria</taxon>
        <taxon>Thermotogati</taxon>
        <taxon>Deinococcota</taxon>
        <taxon>Deinococci</taxon>
        <taxon>Thermales</taxon>
        <taxon>Thermaceae</taxon>
        <taxon>Thermus</taxon>
    </lineage>
</organism>
<evidence type="ECO:0000256" key="4">
    <source>
        <dbReference type="ARBA" id="ARBA00022692"/>
    </source>
</evidence>
<dbReference type="Pfam" id="PF00230">
    <property type="entry name" value="MIP"/>
    <property type="match status" value="1"/>
</dbReference>
<evidence type="ECO:0000313" key="9">
    <source>
        <dbReference type="EMBL" id="RTH15736.1"/>
    </source>
</evidence>
<evidence type="ECO:0000256" key="1">
    <source>
        <dbReference type="ARBA" id="ARBA00004141"/>
    </source>
</evidence>
<feature type="transmembrane region" description="Helical" evidence="8">
    <location>
        <begin position="167"/>
        <end position="190"/>
    </location>
</feature>
<comment type="similarity">
    <text evidence="2 7">Belongs to the MIP/aquaporin (TC 1.A.8) family.</text>
</comment>
<comment type="subcellular location">
    <subcellularLocation>
        <location evidence="1">Membrane</location>
        <topology evidence="1">Multi-pass membrane protein</topology>
    </subcellularLocation>
</comment>
<comment type="caution">
    <text evidence="9">The sequence shown here is derived from an EMBL/GenBank/DDBJ whole genome shotgun (WGS) entry which is preliminary data.</text>
</comment>
<evidence type="ECO:0000256" key="3">
    <source>
        <dbReference type="ARBA" id="ARBA00022448"/>
    </source>
</evidence>
<reference evidence="9 10" key="1">
    <citation type="journal article" date="2019" name="Extremophiles">
        <title>Biogeography of thermophiles and predominance of Thermus scotoductus in domestic water heaters.</title>
        <authorList>
            <person name="Wilpiszeski R.L."/>
            <person name="Zhang Z."/>
            <person name="House C.H."/>
        </authorList>
    </citation>
    <scope>NUCLEOTIDE SEQUENCE [LARGE SCALE GENOMIC DNA]</scope>
    <source>
        <strain evidence="9 10">28_S28</strain>
    </source>
</reference>
<dbReference type="InterPro" id="IPR000425">
    <property type="entry name" value="MIP"/>
</dbReference>
<feature type="transmembrane region" description="Helical" evidence="8">
    <location>
        <begin position="39"/>
        <end position="58"/>
    </location>
</feature>
<keyword evidence="6 8" id="KW-0472">Membrane</keyword>
<dbReference type="InterPro" id="IPR022357">
    <property type="entry name" value="MIP_CS"/>
</dbReference>
<dbReference type="InterPro" id="IPR023271">
    <property type="entry name" value="Aquaporin-like"/>
</dbReference>
<feature type="transmembrane region" description="Helical" evidence="8">
    <location>
        <begin position="89"/>
        <end position="109"/>
    </location>
</feature>
<dbReference type="Gene3D" id="1.20.1080.10">
    <property type="entry name" value="Glycerol uptake facilitator protein"/>
    <property type="match status" value="1"/>
</dbReference>
<dbReference type="EMBL" id="PELV01000373">
    <property type="protein sequence ID" value="RTH15736.1"/>
    <property type="molecule type" value="Genomic_DNA"/>
</dbReference>
<dbReference type="AlphaFoldDB" id="A0A430RJX6"/>
<evidence type="ECO:0000256" key="8">
    <source>
        <dbReference type="SAM" id="Phobius"/>
    </source>
</evidence>
<evidence type="ECO:0000313" key="10">
    <source>
        <dbReference type="Proteomes" id="UP000287439"/>
    </source>
</evidence>
<dbReference type="PANTHER" id="PTHR43829">
    <property type="entry name" value="AQUAPORIN OR AQUAGLYCEROPORIN RELATED"/>
    <property type="match status" value="1"/>
</dbReference>
<sequence length="238" mass="24391">MRIVGRAFVGEVLGTLLLVLLTVGSAVNAVLQPRLSPGAYGYDSLALGSGLAVLVGVLTSRSLSGAHLNPAVTLALAAGRLFPWRLVPLYLVAQFLGGFLGTLGAFVAYREGLLAQGMPNVFSTGPGFLRTEPEALYAWTGPAVAETLGTFALMSVILAAGKDGRMVALWLALTVAAVGYGLGGPGGFALNPARDLAPRFLAWILGVEGAASPYLLVPALFPILGALGAVAVYRALDS</sequence>
<feature type="transmembrane region" description="Helical" evidence="8">
    <location>
        <begin position="136"/>
        <end position="160"/>
    </location>
</feature>
<name>A0A430RJX6_THESC</name>
<keyword evidence="3 7" id="KW-0813">Transport</keyword>
<keyword evidence="5 8" id="KW-1133">Transmembrane helix</keyword>
<dbReference type="PRINTS" id="PR00783">
    <property type="entry name" value="MINTRINSICP"/>
</dbReference>
<accession>A0A430RJX6</accession>
<dbReference type="PANTHER" id="PTHR43829:SF9">
    <property type="entry name" value="AQUAPORIN-9"/>
    <property type="match status" value="1"/>
</dbReference>
<dbReference type="InterPro" id="IPR050363">
    <property type="entry name" value="MIP/Aquaporin"/>
</dbReference>
<protein>
    <submittedName>
        <fullName evidence="9">Glycerol transporter</fullName>
    </submittedName>
</protein>
<gene>
    <name evidence="9" type="ORF">CSW41_09910</name>
</gene>
<feature type="transmembrane region" description="Helical" evidence="8">
    <location>
        <begin position="210"/>
        <end position="233"/>
    </location>
</feature>
<proteinExistence type="inferred from homology"/>
<dbReference type="GO" id="GO:0005886">
    <property type="term" value="C:plasma membrane"/>
    <property type="evidence" value="ECO:0007669"/>
    <property type="project" value="TreeGrafter"/>
</dbReference>
<evidence type="ECO:0000256" key="7">
    <source>
        <dbReference type="RuleBase" id="RU000477"/>
    </source>
</evidence>
<dbReference type="Proteomes" id="UP000287439">
    <property type="component" value="Unassembled WGS sequence"/>
</dbReference>
<dbReference type="SUPFAM" id="SSF81338">
    <property type="entry name" value="Aquaporin-like"/>
    <property type="match status" value="1"/>
</dbReference>
<evidence type="ECO:0000256" key="6">
    <source>
        <dbReference type="ARBA" id="ARBA00023136"/>
    </source>
</evidence>
<evidence type="ECO:0000256" key="2">
    <source>
        <dbReference type="ARBA" id="ARBA00006175"/>
    </source>
</evidence>
<dbReference type="PROSITE" id="PS00221">
    <property type="entry name" value="MIP"/>
    <property type="match status" value="1"/>
</dbReference>